<comment type="caution">
    <text evidence="1">The sequence shown here is derived from an EMBL/GenBank/DDBJ whole genome shotgun (WGS) entry which is preliminary data.</text>
</comment>
<feature type="non-terminal residue" evidence="1">
    <location>
        <position position="1"/>
    </location>
</feature>
<dbReference type="Proteomes" id="UP001139981">
    <property type="component" value="Unassembled WGS sequence"/>
</dbReference>
<dbReference type="EMBL" id="JANBVB010000778">
    <property type="protein sequence ID" value="KAJ2892248.1"/>
    <property type="molecule type" value="Genomic_DNA"/>
</dbReference>
<name>A0ACC1M1X4_9FUNG</name>
<organism evidence="1 2">
    <name type="scientific">Coemansia aciculifera</name>
    <dbReference type="NCBI Taxonomy" id="417176"/>
    <lineage>
        <taxon>Eukaryota</taxon>
        <taxon>Fungi</taxon>
        <taxon>Fungi incertae sedis</taxon>
        <taxon>Zoopagomycota</taxon>
        <taxon>Kickxellomycotina</taxon>
        <taxon>Kickxellomycetes</taxon>
        <taxon>Kickxellales</taxon>
        <taxon>Kickxellaceae</taxon>
        <taxon>Coemansia</taxon>
    </lineage>
</organism>
<feature type="non-terminal residue" evidence="1">
    <location>
        <position position="193"/>
    </location>
</feature>
<gene>
    <name evidence="1" type="ORF">IWW38_003293</name>
</gene>
<evidence type="ECO:0000313" key="1">
    <source>
        <dbReference type="EMBL" id="KAJ2892248.1"/>
    </source>
</evidence>
<accession>A0ACC1M1X4</accession>
<sequence>FVSQLWGSSPKPSSSSSDAESASAADSHKSTDDAMSEMHTKAEPAQPSAALPSSTSDEWVPTFVRHAAMDLEHSHMHHPMSEFAPSPFVHSQKPDTVMPSVATQCKGKHVESQFPALSHSQGVGRTNLHREQLSSGSSQLGAQNRLSESKDPWSTRNLLKMLFSMDMPLVNASSHLRSGLSATGGQASGLQYP</sequence>
<proteinExistence type="predicted"/>
<reference evidence="1" key="1">
    <citation type="submission" date="2022-07" db="EMBL/GenBank/DDBJ databases">
        <title>Phylogenomic reconstructions and comparative analyses of Kickxellomycotina fungi.</title>
        <authorList>
            <person name="Reynolds N.K."/>
            <person name="Stajich J.E."/>
            <person name="Barry K."/>
            <person name="Grigoriev I.V."/>
            <person name="Crous P."/>
            <person name="Smith M.E."/>
        </authorList>
    </citation>
    <scope>NUCLEOTIDE SEQUENCE</scope>
    <source>
        <strain evidence="1">CBS 190363</strain>
    </source>
</reference>
<protein>
    <submittedName>
        <fullName evidence="1">Uncharacterized protein</fullName>
    </submittedName>
</protein>
<evidence type="ECO:0000313" key="2">
    <source>
        <dbReference type="Proteomes" id="UP001139981"/>
    </source>
</evidence>
<keyword evidence="2" id="KW-1185">Reference proteome</keyword>